<dbReference type="Proteomes" id="UP000034753">
    <property type="component" value="Unassembled WGS sequence"/>
</dbReference>
<keyword evidence="1" id="KW-0812">Transmembrane</keyword>
<protein>
    <submittedName>
        <fullName evidence="2">Uncharacterized protein</fullName>
    </submittedName>
</protein>
<reference evidence="2 3" key="1">
    <citation type="journal article" date="2015" name="Nature">
        <title>rRNA introns, odd ribosomes, and small enigmatic genomes across a large radiation of phyla.</title>
        <authorList>
            <person name="Brown C.T."/>
            <person name="Hug L.A."/>
            <person name="Thomas B.C."/>
            <person name="Sharon I."/>
            <person name="Castelle C.J."/>
            <person name="Singh A."/>
            <person name="Wilkins M.J."/>
            <person name="Williams K.H."/>
            <person name="Banfield J.F."/>
        </authorList>
    </citation>
    <scope>NUCLEOTIDE SEQUENCE [LARGE SCALE GENOMIC DNA]</scope>
</reference>
<dbReference type="AlphaFoldDB" id="A0A0G0WFV3"/>
<proteinExistence type="predicted"/>
<comment type="caution">
    <text evidence="2">The sequence shown here is derived from an EMBL/GenBank/DDBJ whole genome shotgun (WGS) entry which is preliminary data.</text>
</comment>
<gene>
    <name evidence="2" type="ORF">UU67_C0092G0004</name>
</gene>
<evidence type="ECO:0000256" key="1">
    <source>
        <dbReference type="SAM" id="Phobius"/>
    </source>
</evidence>
<organism evidence="2 3">
    <name type="scientific">Candidatus Daviesbacteria bacterium GW2011_GWB1_41_5</name>
    <dbReference type="NCBI Taxonomy" id="1618429"/>
    <lineage>
        <taxon>Bacteria</taxon>
        <taxon>Candidatus Daviesiibacteriota</taxon>
    </lineage>
</organism>
<name>A0A0G0WFV3_9BACT</name>
<keyword evidence="1" id="KW-0472">Membrane</keyword>
<evidence type="ECO:0000313" key="3">
    <source>
        <dbReference type="Proteomes" id="UP000034753"/>
    </source>
</evidence>
<feature type="transmembrane region" description="Helical" evidence="1">
    <location>
        <begin position="7"/>
        <end position="29"/>
    </location>
</feature>
<sequence>MDKTKKNIYIIASISLVVIAVAVYFLFIFQKAPKEIETDEGSSFVESIEKIDAANRPFVTLTPTADGAEIIISIENVGYFDRIEYELTYQADNPQVAGEKIQRGSVETDVDTSQEKYKKSLLLGTASRGVRSPDTGITDGQLALHLFKGDTEYLSETKWDRFEIGISGGEIFDSTGNFSLDVPRLSKNHWVIIADTIGIPPNAQVSASDVLLPVYGTYSVAPQFTTSANLSIKLTGDVKSPKLYTYSNQDSSWQSVESIYEGGTLAAEVDSFGTFVIVSPK</sequence>
<accession>A0A0G0WFV3</accession>
<dbReference type="EMBL" id="LCBN01000092">
    <property type="protein sequence ID" value="KKS10917.1"/>
    <property type="molecule type" value="Genomic_DNA"/>
</dbReference>
<keyword evidence="1" id="KW-1133">Transmembrane helix</keyword>
<evidence type="ECO:0000313" key="2">
    <source>
        <dbReference type="EMBL" id="KKS10917.1"/>
    </source>
</evidence>